<dbReference type="InterPro" id="IPR002052">
    <property type="entry name" value="DNA_methylase_N6_adenine_CS"/>
</dbReference>
<dbReference type="PIRSF" id="PIRSF004553">
    <property type="entry name" value="CHP00095"/>
    <property type="match status" value="1"/>
</dbReference>
<feature type="non-terminal residue" evidence="3">
    <location>
        <position position="1"/>
    </location>
</feature>
<accession>X1DK85</accession>
<dbReference type="PROSITE" id="PS00092">
    <property type="entry name" value="N6_MTASE"/>
    <property type="match status" value="1"/>
</dbReference>
<keyword evidence="2" id="KW-0808">Transferase</keyword>
<dbReference type="CDD" id="cd02440">
    <property type="entry name" value="AdoMet_MTases"/>
    <property type="match status" value="1"/>
</dbReference>
<evidence type="ECO:0000313" key="3">
    <source>
        <dbReference type="EMBL" id="GAH08690.1"/>
    </source>
</evidence>
<keyword evidence="1" id="KW-0489">Methyltransferase</keyword>
<dbReference type="GO" id="GO:0008168">
    <property type="term" value="F:methyltransferase activity"/>
    <property type="evidence" value="ECO:0007669"/>
    <property type="project" value="UniProtKB-KW"/>
</dbReference>
<dbReference type="EMBL" id="BART01030918">
    <property type="protein sequence ID" value="GAH08690.1"/>
    <property type="molecule type" value="Genomic_DNA"/>
</dbReference>
<evidence type="ECO:0000256" key="1">
    <source>
        <dbReference type="ARBA" id="ARBA00022603"/>
    </source>
</evidence>
<evidence type="ECO:0000256" key="2">
    <source>
        <dbReference type="ARBA" id="ARBA00022679"/>
    </source>
</evidence>
<organism evidence="3">
    <name type="scientific">marine sediment metagenome</name>
    <dbReference type="NCBI Taxonomy" id="412755"/>
    <lineage>
        <taxon>unclassified sequences</taxon>
        <taxon>metagenomes</taxon>
        <taxon>ecological metagenomes</taxon>
    </lineage>
</organism>
<dbReference type="Gene3D" id="3.40.50.150">
    <property type="entry name" value="Vaccinia Virus protein VP39"/>
    <property type="match status" value="1"/>
</dbReference>
<dbReference type="InterPro" id="IPR004398">
    <property type="entry name" value="RNA_MeTrfase_RsmD"/>
</dbReference>
<comment type="caution">
    <text evidence="3">The sequence shown here is derived from an EMBL/GenBank/DDBJ whole genome shotgun (WGS) entry which is preliminary data.</text>
</comment>
<evidence type="ECO:0008006" key="4">
    <source>
        <dbReference type="Google" id="ProtNLM"/>
    </source>
</evidence>
<dbReference type="Pfam" id="PF03602">
    <property type="entry name" value="Cons_hypoth95"/>
    <property type="match status" value="1"/>
</dbReference>
<dbReference type="AlphaFoldDB" id="X1DK85"/>
<protein>
    <recommendedName>
        <fullName evidence="4">16S rRNA (Guanine(966)-N(2))-methyltransferase RsmD</fullName>
    </recommendedName>
</protein>
<dbReference type="InterPro" id="IPR029063">
    <property type="entry name" value="SAM-dependent_MTases_sf"/>
</dbReference>
<dbReference type="PANTHER" id="PTHR43542">
    <property type="entry name" value="METHYLTRANSFERASE"/>
    <property type="match status" value="1"/>
</dbReference>
<name>X1DK85_9ZZZZ</name>
<gene>
    <name evidence="3" type="ORF">S01H4_53833</name>
</gene>
<sequence length="144" mass="15932">TASCWDRVLDLYAGSGALGIEALSRQAEWADFVDRSRKCCDIIKYNLDRARLLDKAHIYCCSASKAVAFLSNNYDIIFMDPPYSASSVGNLLATIANSKLLGENTIIVVCHANRFPLSSDYDGLHLAKQRHYGDTFISIYQGEG</sequence>
<dbReference type="GO" id="GO:0031167">
    <property type="term" value="P:rRNA methylation"/>
    <property type="evidence" value="ECO:0007669"/>
    <property type="project" value="InterPro"/>
</dbReference>
<dbReference type="SUPFAM" id="SSF53335">
    <property type="entry name" value="S-adenosyl-L-methionine-dependent methyltransferases"/>
    <property type="match status" value="1"/>
</dbReference>
<dbReference type="PANTHER" id="PTHR43542:SF1">
    <property type="entry name" value="METHYLTRANSFERASE"/>
    <property type="match status" value="1"/>
</dbReference>
<dbReference type="GO" id="GO:0003676">
    <property type="term" value="F:nucleic acid binding"/>
    <property type="evidence" value="ECO:0007669"/>
    <property type="project" value="InterPro"/>
</dbReference>
<reference evidence="3" key="1">
    <citation type="journal article" date="2014" name="Front. Microbiol.">
        <title>High frequency of phylogenetically diverse reductive dehalogenase-homologous genes in deep subseafloor sedimentary metagenomes.</title>
        <authorList>
            <person name="Kawai M."/>
            <person name="Futagami T."/>
            <person name="Toyoda A."/>
            <person name="Takaki Y."/>
            <person name="Nishi S."/>
            <person name="Hori S."/>
            <person name="Arai W."/>
            <person name="Tsubouchi T."/>
            <person name="Morono Y."/>
            <person name="Uchiyama I."/>
            <person name="Ito T."/>
            <person name="Fujiyama A."/>
            <person name="Inagaki F."/>
            <person name="Takami H."/>
        </authorList>
    </citation>
    <scope>NUCLEOTIDE SEQUENCE</scope>
    <source>
        <strain evidence="3">Expedition CK06-06</strain>
    </source>
</reference>
<proteinExistence type="predicted"/>